<dbReference type="Proteomes" id="UP001321542">
    <property type="component" value="Chromosome"/>
</dbReference>
<reference evidence="3 4" key="2">
    <citation type="journal article" date="2023" name="ChemBioChem">
        <title>Acyltransferase Domain Exchange between Two Independent Type I Polyketide Synthases in the Same Producer Strain of Macrolide Antibiotics.</title>
        <authorList>
            <person name="Kudo F."/>
            <person name="Kishikawa K."/>
            <person name="Tsuboi K."/>
            <person name="Kido T."/>
            <person name="Usui T."/>
            <person name="Hashimoto J."/>
            <person name="Shin-Ya K."/>
            <person name="Miyanaga A."/>
            <person name="Eguchi T."/>
        </authorList>
    </citation>
    <scope>NUCLEOTIDE SEQUENCE [LARGE SCALE GENOMIC DNA]</scope>
    <source>
        <strain evidence="3 4">A-8890</strain>
    </source>
</reference>
<protein>
    <submittedName>
        <fullName evidence="3">Uncharacterized protein</fullName>
    </submittedName>
</protein>
<feature type="compositionally biased region" description="Polar residues" evidence="1">
    <location>
        <begin position="98"/>
        <end position="107"/>
    </location>
</feature>
<dbReference type="EMBL" id="AP018448">
    <property type="protein sequence ID" value="BBC34936.1"/>
    <property type="molecule type" value="Genomic_DNA"/>
</dbReference>
<dbReference type="RefSeq" id="WP_286255004.1">
    <property type="nucleotide sequence ID" value="NZ_AP018448.1"/>
</dbReference>
<gene>
    <name evidence="3" type="ORF">SGFS_062300</name>
</gene>
<feature type="transmembrane region" description="Helical" evidence="2">
    <location>
        <begin position="58"/>
        <end position="78"/>
    </location>
</feature>
<evidence type="ECO:0000313" key="4">
    <source>
        <dbReference type="Proteomes" id="UP001321542"/>
    </source>
</evidence>
<proteinExistence type="predicted"/>
<name>A0ABM7FD21_9ACTN</name>
<sequence>MNNDVLSRLAELDAAPRTEPSASEIDREETLLRSILRDDTKPGRTIGAAFRRPLVRRLAFTLTGALVAGATAVAALAVTTDLLDGGSGPLSSSQLASWTGTPSSLSSAGAEGDAAVKQCLDATKQSSDGDAPAKISNADIRGTVASMIVTRAGNSTLCLAGSDGSSSTMAVSAPEKVPAKEIALDTLGARGEGSGQVNHVLGWVGSDVEKIVVRDHGHTVQATIENGWWSAWWPQGDPDGLLTGTLTLTFADGTTKTLDGKAFMEAEFAKGD</sequence>
<keyword evidence="2" id="KW-0812">Transmembrane</keyword>
<organism evidence="3 4">
    <name type="scientific">Streptomyces graminofaciens</name>
    <dbReference type="NCBI Taxonomy" id="68212"/>
    <lineage>
        <taxon>Bacteria</taxon>
        <taxon>Bacillati</taxon>
        <taxon>Actinomycetota</taxon>
        <taxon>Actinomycetes</taxon>
        <taxon>Kitasatosporales</taxon>
        <taxon>Streptomycetaceae</taxon>
        <taxon>Streptomyces</taxon>
    </lineage>
</organism>
<keyword evidence="2" id="KW-0472">Membrane</keyword>
<feature type="region of interest" description="Disordered" evidence="1">
    <location>
        <begin position="89"/>
        <end position="110"/>
    </location>
</feature>
<accession>A0ABM7FD21</accession>
<keyword evidence="2" id="KW-1133">Transmembrane helix</keyword>
<evidence type="ECO:0000256" key="2">
    <source>
        <dbReference type="SAM" id="Phobius"/>
    </source>
</evidence>
<evidence type="ECO:0000313" key="3">
    <source>
        <dbReference type="EMBL" id="BBC34936.1"/>
    </source>
</evidence>
<reference evidence="3 4" key="1">
    <citation type="journal article" date="2010" name="ChemBioChem">
        <title>Cloning and characterization of the biosynthetic gene cluster of 16-membered macrolide antibiotic FD-891: involvement of a dual functional cytochrome P450 monooxygenase catalyzing epoxidation and hydroxylation.</title>
        <authorList>
            <person name="Kudo F."/>
            <person name="Motegi A."/>
            <person name="Mizoue K."/>
            <person name="Eguchi T."/>
        </authorList>
    </citation>
    <scope>NUCLEOTIDE SEQUENCE [LARGE SCALE GENOMIC DNA]</scope>
    <source>
        <strain evidence="3 4">A-8890</strain>
    </source>
</reference>
<keyword evidence="4" id="KW-1185">Reference proteome</keyword>
<evidence type="ECO:0000256" key="1">
    <source>
        <dbReference type="SAM" id="MobiDB-lite"/>
    </source>
</evidence>